<evidence type="ECO:0000313" key="2">
    <source>
        <dbReference type="EMBL" id="KAJ8446714.1"/>
    </source>
</evidence>
<dbReference type="OrthoDB" id="205993at2759"/>
<feature type="region of interest" description="Disordered" evidence="1">
    <location>
        <begin position="37"/>
        <end position="94"/>
    </location>
</feature>
<dbReference type="PANTHER" id="PTHR22684:SF0">
    <property type="entry name" value="RIBOSOME QUALITY CONTROL COMPLEX SUBUNIT TCF25"/>
    <property type="match status" value="1"/>
</dbReference>
<accession>A0A9Q1QM02</accession>
<name>A0A9Q1QM02_9CARY</name>
<dbReference type="Pfam" id="PF04910">
    <property type="entry name" value="Tcf25"/>
    <property type="match status" value="1"/>
</dbReference>
<gene>
    <name evidence="2" type="ORF">Cgig2_002876</name>
</gene>
<sequence>MILLALQVILHRDKGVLRRSRRVSVIWVRKVLKEQEQSQKQEGNVITEELPESPDDESDSGGHVGNPFDLLDDDDEEHENDQDDESGVADITLTEKVDNSKTVTKGSLPTVSVLKKSKKKKKKKNKEATVSSGDRSRKSVDVDLEALSLDIDSSSHEARSNMKTSTSKGIKVYDTVVRQYKPSILKVDPKFLNAENELRRIFGSKVVSSFENANQSGSSRQGRVGRRGGYGHRKCIHVSPSDHWPRWDGSLSMELLETKEGNHLFRYVQSASYSQAQRTFEAAKAIHDLNGVASILMHHPYHVESLITLADYFKFSGEHQMAADAIGKCLYALECAWHPMFNPLQGNCRLDYAHDTNKPLFLTLFNHMKNLDRRGCHRSALEVCKFLLSLDPADPMGAMFCIDYFSLRAEEYAWLEEFSEEYQSDTSLWNFPNFAYSLAICRYYLEREASSRDCKIEHEMETSAGLMKQALMLHPPVLKRLVAKVPLKDQAWASITKNPFFKSEDTGLPSLDHLIRIYVERNYLIWRLPDVQKLLKDAALEVLETLKHDTSEANTWACVRKEAFPSDKNEYGHLLVSDFSDAVATMPPENLQNFMMIDPGMMEHQNPGANEQVRAPPRDLTNRSPLAVLFESLLPWVDYGANEVVNDEQPDGHHRDDSTG</sequence>
<dbReference type="PANTHER" id="PTHR22684">
    <property type="entry name" value="NULP1-RELATED"/>
    <property type="match status" value="1"/>
</dbReference>
<protein>
    <recommendedName>
        <fullName evidence="4">Transcription factor 25</fullName>
    </recommendedName>
</protein>
<reference evidence="2" key="1">
    <citation type="submission" date="2022-04" db="EMBL/GenBank/DDBJ databases">
        <title>Carnegiea gigantea Genome sequencing and assembly v2.</title>
        <authorList>
            <person name="Copetti D."/>
            <person name="Sanderson M.J."/>
            <person name="Burquez A."/>
            <person name="Wojciechowski M.F."/>
        </authorList>
    </citation>
    <scope>NUCLEOTIDE SEQUENCE</scope>
    <source>
        <strain evidence="2">SGP5-SGP5p</strain>
        <tissue evidence="2">Aerial part</tissue>
    </source>
</reference>
<dbReference type="GO" id="GO:1990112">
    <property type="term" value="C:RQC complex"/>
    <property type="evidence" value="ECO:0007669"/>
    <property type="project" value="TreeGrafter"/>
</dbReference>
<dbReference type="InterPro" id="IPR006994">
    <property type="entry name" value="TCF25/Rqc1"/>
</dbReference>
<evidence type="ECO:0000256" key="1">
    <source>
        <dbReference type="SAM" id="MobiDB-lite"/>
    </source>
</evidence>
<feature type="region of interest" description="Disordered" evidence="1">
    <location>
        <begin position="108"/>
        <end position="137"/>
    </location>
</feature>
<dbReference type="Proteomes" id="UP001153076">
    <property type="component" value="Unassembled WGS sequence"/>
</dbReference>
<comment type="caution">
    <text evidence="2">The sequence shown here is derived from an EMBL/GenBank/DDBJ whole genome shotgun (WGS) entry which is preliminary data.</text>
</comment>
<dbReference type="AlphaFoldDB" id="A0A9Q1QM02"/>
<feature type="compositionally biased region" description="Basic residues" evidence="1">
    <location>
        <begin position="115"/>
        <end position="125"/>
    </location>
</feature>
<feature type="compositionally biased region" description="Acidic residues" evidence="1">
    <location>
        <begin position="49"/>
        <end position="59"/>
    </location>
</feature>
<keyword evidence="3" id="KW-1185">Reference proteome</keyword>
<feature type="compositionally biased region" description="Acidic residues" evidence="1">
    <location>
        <begin position="70"/>
        <end position="87"/>
    </location>
</feature>
<dbReference type="EMBL" id="JAKOGI010000051">
    <property type="protein sequence ID" value="KAJ8446714.1"/>
    <property type="molecule type" value="Genomic_DNA"/>
</dbReference>
<evidence type="ECO:0008006" key="4">
    <source>
        <dbReference type="Google" id="ProtNLM"/>
    </source>
</evidence>
<proteinExistence type="predicted"/>
<organism evidence="2 3">
    <name type="scientific">Carnegiea gigantea</name>
    <dbReference type="NCBI Taxonomy" id="171969"/>
    <lineage>
        <taxon>Eukaryota</taxon>
        <taxon>Viridiplantae</taxon>
        <taxon>Streptophyta</taxon>
        <taxon>Embryophyta</taxon>
        <taxon>Tracheophyta</taxon>
        <taxon>Spermatophyta</taxon>
        <taxon>Magnoliopsida</taxon>
        <taxon>eudicotyledons</taxon>
        <taxon>Gunneridae</taxon>
        <taxon>Pentapetalae</taxon>
        <taxon>Caryophyllales</taxon>
        <taxon>Cactineae</taxon>
        <taxon>Cactaceae</taxon>
        <taxon>Cactoideae</taxon>
        <taxon>Echinocereeae</taxon>
        <taxon>Carnegiea</taxon>
    </lineage>
</organism>
<evidence type="ECO:0000313" key="3">
    <source>
        <dbReference type="Proteomes" id="UP001153076"/>
    </source>
</evidence>